<dbReference type="Gene3D" id="1.25.10.10">
    <property type="entry name" value="Leucine-rich Repeat Variant"/>
    <property type="match status" value="1"/>
</dbReference>
<organism evidence="6 7">
    <name type="scientific">Adineta steineri</name>
    <dbReference type="NCBI Taxonomy" id="433720"/>
    <lineage>
        <taxon>Eukaryota</taxon>
        <taxon>Metazoa</taxon>
        <taxon>Spiralia</taxon>
        <taxon>Gnathifera</taxon>
        <taxon>Rotifera</taxon>
        <taxon>Eurotatoria</taxon>
        <taxon>Bdelloidea</taxon>
        <taxon>Adinetida</taxon>
        <taxon>Adinetidae</taxon>
        <taxon>Adineta</taxon>
    </lineage>
</organism>
<comment type="caution">
    <text evidence="6">The sequence shown here is derived from an EMBL/GenBank/DDBJ whole genome shotgun (WGS) entry which is preliminary data.</text>
</comment>
<evidence type="ECO:0000259" key="5">
    <source>
        <dbReference type="Pfam" id="PF01602"/>
    </source>
</evidence>
<reference evidence="6" key="1">
    <citation type="submission" date="2021-02" db="EMBL/GenBank/DDBJ databases">
        <authorList>
            <person name="Nowell W R."/>
        </authorList>
    </citation>
    <scope>NUCLEOTIDE SEQUENCE</scope>
</reference>
<sequence>DTIDAVKQSAALCLLRLHRTSPDSLQLNTEWTARIIHLLNDQHLGVATAAVSLIDALVKRNPDEYKGCVNLAVSRLSRIVTSSYTDFQDYTYYFVPAPWLCVKLLRLLQNYPPPDDPSIRSRLNECL</sequence>
<dbReference type="EMBL" id="CAJOBB010022924">
    <property type="protein sequence ID" value="CAF4388928.1"/>
    <property type="molecule type" value="Genomic_DNA"/>
</dbReference>
<dbReference type="InterPro" id="IPR050840">
    <property type="entry name" value="Adaptor_Complx_Large_Subunit"/>
</dbReference>
<proteinExistence type="predicted"/>
<evidence type="ECO:0000256" key="1">
    <source>
        <dbReference type="ARBA" id="ARBA00004308"/>
    </source>
</evidence>
<dbReference type="InterPro" id="IPR016024">
    <property type="entry name" value="ARM-type_fold"/>
</dbReference>
<dbReference type="GO" id="GO:0030117">
    <property type="term" value="C:membrane coat"/>
    <property type="evidence" value="ECO:0007669"/>
    <property type="project" value="InterPro"/>
</dbReference>
<dbReference type="GO" id="GO:0016192">
    <property type="term" value="P:vesicle-mediated transport"/>
    <property type="evidence" value="ECO:0007669"/>
    <property type="project" value="InterPro"/>
</dbReference>
<dbReference type="GO" id="GO:0006886">
    <property type="term" value="P:intracellular protein transport"/>
    <property type="evidence" value="ECO:0007669"/>
    <property type="project" value="InterPro"/>
</dbReference>
<evidence type="ECO:0000313" key="6">
    <source>
        <dbReference type="EMBL" id="CAF4388928.1"/>
    </source>
</evidence>
<feature type="domain" description="Clathrin/coatomer adaptor adaptin-like N-terminal" evidence="5">
    <location>
        <begin position="2"/>
        <end position="119"/>
    </location>
</feature>
<evidence type="ECO:0000256" key="2">
    <source>
        <dbReference type="ARBA" id="ARBA00022448"/>
    </source>
</evidence>
<evidence type="ECO:0000256" key="3">
    <source>
        <dbReference type="ARBA" id="ARBA00022927"/>
    </source>
</evidence>
<keyword evidence="3" id="KW-0653">Protein transport</keyword>
<dbReference type="SUPFAM" id="SSF48371">
    <property type="entry name" value="ARM repeat"/>
    <property type="match status" value="1"/>
</dbReference>
<dbReference type="AlphaFoldDB" id="A0A820NHP0"/>
<dbReference type="InterPro" id="IPR002553">
    <property type="entry name" value="Clathrin/coatomer_adapt-like_N"/>
</dbReference>
<keyword evidence="4" id="KW-0472">Membrane</keyword>
<name>A0A820NHP0_9BILA</name>
<protein>
    <recommendedName>
        <fullName evidence="5">Clathrin/coatomer adaptor adaptin-like N-terminal domain-containing protein</fullName>
    </recommendedName>
</protein>
<dbReference type="InterPro" id="IPR011989">
    <property type="entry name" value="ARM-like"/>
</dbReference>
<keyword evidence="2" id="KW-0813">Transport</keyword>
<accession>A0A820NHP0</accession>
<gene>
    <name evidence="6" type="ORF">KXQ929_LOCUS50345</name>
</gene>
<comment type="subcellular location">
    <subcellularLocation>
        <location evidence="1">Endomembrane system</location>
    </subcellularLocation>
</comment>
<evidence type="ECO:0000313" key="7">
    <source>
        <dbReference type="Proteomes" id="UP000663868"/>
    </source>
</evidence>
<dbReference type="PANTHER" id="PTHR22780">
    <property type="entry name" value="ADAPTIN, ALPHA/GAMMA/EPSILON"/>
    <property type="match status" value="1"/>
</dbReference>
<feature type="non-terminal residue" evidence="6">
    <location>
        <position position="1"/>
    </location>
</feature>
<evidence type="ECO:0000256" key="4">
    <source>
        <dbReference type="ARBA" id="ARBA00023136"/>
    </source>
</evidence>
<dbReference type="GO" id="GO:0012505">
    <property type="term" value="C:endomembrane system"/>
    <property type="evidence" value="ECO:0007669"/>
    <property type="project" value="UniProtKB-SubCell"/>
</dbReference>
<feature type="non-terminal residue" evidence="6">
    <location>
        <position position="127"/>
    </location>
</feature>
<dbReference type="Pfam" id="PF01602">
    <property type="entry name" value="Adaptin_N"/>
    <property type="match status" value="1"/>
</dbReference>
<dbReference type="Proteomes" id="UP000663868">
    <property type="component" value="Unassembled WGS sequence"/>
</dbReference>